<dbReference type="Gene3D" id="2.160.10.10">
    <property type="entry name" value="Hexapeptide repeat proteins"/>
    <property type="match status" value="1"/>
</dbReference>
<dbReference type="SUPFAM" id="SSF53448">
    <property type="entry name" value="Nucleotide-diphospho-sugar transferases"/>
    <property type="match status" value="1"/>
</dbReference>
<keyword evidence="5" id="KW-0648">Protein biosynthesis</keyword>
<evidence type="ECO:0000256" key="4">
    <source>
        <dbReference type="ARBA" id="ARBA00022540"/>
    </source>
</evidence>
<evidence type="ECO:0000256" key="8">
    <source>
        <dbReference type="ARBA" id="ARBA00046432"/>
    </source>
</evidence>
<proteinExistence type="inferred from homology"/>
<keyword evidence="4" id="KW-0396">Initiation factor</keyword>
<evidence type="ECO:0000256" key="7">
    <source>
        <dbReference type="ARBA" id="ARBA00044229"/>
    </source>
</evidence>
<dbReference type="EMBL" id="BRYB01004132">
    <property type="protein sequence ID" value="GMI26126.1"/>
    <property type="molecule type" value="Genomic_DNA"/>
</dbReference>
<name>A0ABQ6MGX7_9STRA</name>
<keyword evidence="3" id="KW-0963">Cytoplasm</keyword>
<evidence type="ECO:0000256" key="2">
    <source>
        <dbReference type="ARBA" id="ARBA00007878"/>
    </source>
</evidence>
<sequence>MDVSVAILCYAAGSSMPPLTCLTDDDSAVAGAPSPLPKFLLPLAGRTPLALLLEATAKAGIPRSRVHLLCSPDTRQEVESAVESMARNPNSTPPPAAASSETAAASSPSSSPLHLHTLSSACSGTASAVRHLSSLPSPESPSSPLVPPSHHLLVLPADVLLEDPATLPRLCNDHLSADPRAAATVLLRDVGAEDEEGRPIKESKKGKLGLLQREADKIDVVGLVKPAKGVPRLVLKRSRVEIDEGEENVGETPKLEVPKSMLRAALAGPSPGALSVRTDLLDLHCFVLSPWAWRSLLASKACKPMDSVQSEFLPHLIAAQQAPAAEAYGDAEGDGGAGAIPPSSVEGLALPAPADSFCVAASVLARPEKGKSAALHVRVNSVANYAYACREAVANAIRKVVPGSVIGNLPGTVNARDNTILGSESKKGTGGSIKNSTIGASVSIGAKCKILNCILMDGVKVGNGCILQNSILCKGAVLGDSVNLSDVHVPYGIEVAGGTKAKGELDL</sequence>
<dbReference type="Proteomes" id="UP001165060">
    <property type="component" value="Unassembled WGS sequence"/>
</dbReference>
<evidence type="ECO:0000256" key="3">
    <source>
        <dbReference type="ARBA" id="ARBA00022490"/>
    </source>
</evidence>
<evidence type="ECO:0000313" key="11">
    <source>
        <dbReference type="EMBL" id="GMI26126.1"/>
    </source>
</evidence>
<gene>
    <name evidence="11" type="ORF">TeGR_g7881</name>
</gene>
<protein>
    <recommendedName>
        <fullName evidence="6">Translation initiation factor eIF2B subunit gamma</fullName>
    </recommendedName>
    <alternativeName>
        <fullName evidence="7">eIF2B GDP-GTP exchange factor subunit gamma</fullName>
    </alternativeName>
</protein>
<evidence type="ECO:0000256" key="9">
    <source>
        <dbReference type="SAM" id="MobiDB-lite"/>
    </source>
</evidence>
<organism evidence="11 12">
    <name type="scientific">Tetraparma gracilis</name>
    <dbReference type="NCBI Taxonomy" id="2962635"/>
    <lineage>
        <taxon>Eukaryota</taxon>
        <taxon>Sar</taxon>
        <taxon>Stramenopiles</taxon>
        <taxon>Ochrophyta</taxon>
        <taxon>Bolidophyceae</taxon>
        <taxon>Parmales</taxon>
        <taxon>Triparmaceae</taxon>
        <taxon>Tetraparma</taxon>
    </lineage>
</organism>
<feature type="region of interest" description="Disordered" evidence="9">
    <location>
        <begin position="79"/>
        <end position="117"/>
    </location>
</feature>
<comment type="subunit">
    <text evidence="8">Component of the translation initiation factor 2B (eIF2B) complex which is a heterodecamer of two sets of five different subunits: alpha, beta, gamma, delta and epsilon. Subunits alpha, beta and delta comprise a regulatory subcomplex and subunits epsilon and gamma comprise a catalytic subcomplex. Within the complex, the hexameric regulatory complex resides at the center, with the two heterodimeric catalytic subcomplexes bound on opposite sides.</text>
</comment>
<accession>A0ABQ6MGX7</accession>
<dbReference type="PANTHER" id="PTHR45989">
    <property type="entry name" value="TRANSLATION INITIATION FACTOR EIF-2B SUBUNIT GAMMA"/>
    <property type="match status" value="1"/>
</dbReference>
<dbReference type="InterPro" id="IPR051960">
    <property type="entry name" value="eIF2B_gamma"/>
</dbReference>
<evidence type="ECO:0000259" key="10">
    <source>
        <dbReference type="Pfam" id="PF24894"/>
    </source>
</evidence>
<keyword evidence="12" id="KW-1185">Reference proteome</keyword>
<dbReference type="InterPro" id="IPR029044">
    <property type="entry name" value="Nucleotide-diphossugar_trans"/>
</dbReference>
<reference evidence="11 12" key="1">
    <citation type="journal article" date="2023" name="Commun. Biol.">
        <title>Genome analysis of Parmales, the sister group of diatoms, reveals the evolutionary specialization of diatoms from phago-mixotrophs to photoautotrophs.</title>
        <authorList>
            <person name="Ban H."/>
            <person name="Sato S."/>
            <person name="Yoshikawa S."/>
            <person name="Yamada K."/>
            <person name="Nakamura Y."/>
            <person name="Ichinomiya M."/>
            <person name="Sato N."/>
            <person name="Blanc-Mathieu R."/>
            <person name="Endo H."/>
            <person name="Kuwata A."/>
            <person name="Ogata H."/>
        </authorList>
    </citation>
    <scope>NUCLEOTIDE SEQUENCE [LARGE SCALE GENOMIC DNA]</scope>
</reference>
<comment type="subcellular location">
    <subcellularLocation>
        <location evidence="1">Cytoplasm</location>
        <location evidence="1">Cytosol</location>
    </subcellularLocation>
</comment>
<evidence type="ECO:0000313" key="12">
    <source>
        <dbReference type="Proteomes" id="UP001165060"/>
    </source>
</evidence>
<feature type="domain" description="Glucose-1-phosphate adenylyltransferase/Bifunctional protein GlmU-like C-terminal hexapeptide" evidence="10">
    <location>
        <begin position="429"/>
        <end position="481"/>
    </location>
</feature>
<comment type="caution">
    <text evidence="11">The sequence shown here is derived from an EMBL/GenBank/DDBJ whole genome shotgun (WGS) entry which is preliminary data.</text>
</comment>
<evidence type="ECO:0000256" key="1">
    <source>
        <dbReference type="ARBA" id="ARBA00004514"/>
    </source>
</evidence>
<comment type="similarity">
    <text evidence="2">Belongs to the eIF-2B gamma/epsilon subunits family.</text>
</comment>
<dbReference type="Pfam" id="PF24894">
    <property type="entry name" value="Hexapep_GlmU"/>
    <property type="match status" value="1"/>
</dbReference>
<dbReference type="InterPro" id="IPR056818">
    <property type="entry name" value="GlmU/GlgC-like_hexapep"/>
</dbReference>
<evidence type="ECO:0000256" key="6">
    <source>
        <dbReference type="ARBA" id="ARBA00044196"/>
    </source>
</evidence>
<evidence type="ECO:0000256" key="5">
    <source>
        <dbReference type="ARBA" id="ARBA00022917"/>
    </source>
</evidence>
<dbReference type="PANTHER" id="PTHR45989:SF1">
    <property type="entry name" value="TRANSLATION INITIATION FACTOR EIF-2B SUBUNIT GAMMA"/>
    <property type="match status" value="1"/>
</dbReference>
<dbReference type="Gene3D" id="3.90.550.10">
    <property type="entry name" value="Spore Coat Polysaccharide Biosynthesis Protein SpsA, Chain A"/>
    <property type="match status" value="1"/>
</dbReference>
<feature type="compositionally biased region" description="Low complexity" evidence="9">
    <location>
        <begin position="97"/>
        <end position="117"/>
    </location>
</feature>